<accession>A0AAE3N3S1</accession>
<gene>
    <name evidence="1" type="ORF">PGB34_00035</name>
</gene>
<sequence length="379" mass="41793">MALPLAPSQPLAAAHDDDEEEAALLALLRRQGLPTLQRLPPADEAARWHALQLGGPQGRRLRLALPITFTPYASARPCSARCTFCSENLRPLRSVTPAALLRPAPDYFDGLQRALHALRGVPLSWSLSGLESTDDAAWLLRLLAHLQAAEEDGIPVQERVLYTNGAGFAQAQGAALMDALQRFGLSWIELSRHHQDGARNQAIMRFRPGEPIAAQPCFESVAQTLAARFALRLICLVQQDGVDSPEAVADYLRWAARCGAKTVILREFSRLDAGYRDNATARHLQAARVPMAPLLRACLADARLGGLWEPLSLTQGYYFQNLRVRMPDGLEVVFEWSDYAAMHQRHASGDVYKLVYFANGQLCAGWDPAHEVLLDTRHG</sequence>
<comment type="caution">
    <text evidence="1">The sequence shown here is derived from an EMBL/GenBank/DDBJ whole genome shotgun (WGS) entry which is preliminary data.</text>
</comment>
<evidence type="ECO:0008006" key="3">
    <source>
        <dbReference type="Google" id="ProtNLM"/>
    </source>
</evidence>
<proteinExistence type="predicted"/>
<keyword evidence="2" id="KW-1185">Reference proteome</keyword>
<dbReference type="EMBL" id="JAQIPB010000001">
    <property type="protein sequence ID" value="MDA7414736.1"/>
    <property type="molecule type" value="Genomic_DNA"/>
</dbReference>
<evidence type="ECO:0000313" key="1">
    <source>
        <dbReference type="EMBL" id="MDA7414736.1"/>
    </source>
</evidence>
<evidence type="ECO:0000313" key="2">
    <source>
        <dbReference type="Proteomes" id="UP001212602"/>
    </source>
</evidence>
<organism evidence="1 2">
    <name type="scientific">Xenophilus arseniciresistens</name>
    <dbReference type="NCBI Taxonomy" id="1283306"/>
    <lineage>
        <taxon>Bacteria</taxon>
        <taxon>Pseudomonadati</taxon>
        <taxon>Pseudomonadota</taxon>
        <taxon>Betaproteobacteria</taxon>
        <taxon>Burkholderiales</taxon>
        <taxon>Comamonadaceae</taxon>
        <taxon>Xenophilus</taxon>
    </lineage>
</organism>
<dbReference type="RefSeq" id="WP_271426018.1">
    <property type="nucleotide sequence ID" value="NZ_JAQIPB010000001.1"/>
</dbReference>
<protein>
    <recommendedName>
        <fullName evidence="3">Radical SAM protein</fullName>
    </recommendedName>
</protein>
<dbReference type="Proteomes" id="UP001212602">
    <property type="component" value="Unassembled WGS sequence"/>
</dbReference>
<name>A0AAE3N3S1_9BURK</name>
<reference evidence="1" key="1">
    <citation type="submission" date="2023-01" db="EMBL/GenBank/DDBJ databases">
        <title>Xenophilus mangrovi sp. nov., isolated from soil of Mangrove nature reserve.</title>
        <authorList>
            <person name="Xu S."/>
            <person name="Liu Z."/>
            <person name="Xu Y."/>
        </authorList>
    </citation>
    <scope>NUCLEOTIDE SEQUENCE</scope>
    <source>
        <strain evidence="1">YW8</strain>
    </source>
</reference>
<dbReference type="AlphaFoldDB" id="A0AAE3N3S1"/>